<dbReference type="Pfam" id="PF00291">
    <property type="entry name" value="PALP"/>
    <property type="match status" value="1"/>
</dbReference>
<keyword evidence="8" id="KW-1185">Reference proteome</keyword>
<dbReference type="PANTHER" id="PTHR48078:SF6">
    <property type="entry name" value="L-THREONINE DEHYDRATASE CATABOLIC TDCB"/>
    <property type="match status" value="1"/>
</dbReference>
<dbReference type="NCBIfam" id="TIGR00260">
    <property type="entry name" value="thrC"/>
    <property type="match status" value="1"/>
</dbReference>
<feature type="domain" description="Tryptophan synthase beta chain-like PALP" evidence="6">
    <location>
        <begin position="83"/>
        <end position="392"/>
    </location>
</feature>
<sequence length="425" mass="44453">MTAVAAPTTSTSPARALVCRGCGTEFPLAAQHACYECFGPLEVAYDQAALAAVTREQIEAGPNNIWRYAALLPAGQDPATRVTLDPGMTPLVSAPALAAEIGLRAPLWVKDDSANPTHSFKDRVVSVALTAARELGFTRFACASTGNLANSVAAHAARAGVPSITFIPSDLEPGKIITTAVYGGELVAIEGSYDDVNRLCGELVETDEFEDTAFVNVNVRPFYAEGSKTLGYEVAEQLGWRIPAQVVIPMASGELLTKVDKAFSELIEIGLVEAPEGGWTVYGAQSAGCNPIATALHNDTDTIIPVKPTGIAKSLNIGDPAAGAYAIEAVKRTGGWMDYADDDEIREGIRLLARTTGVFAETAGGTTVAVLKKLVESGKLDPEKETVVYNTGEGLKTIDAVAGLVGPTHTIKPSLRGAREAGLLG</sequence>
<evidence type="ECO:0000259" key="6">
    <source>
        <dbReference type="Pfam" id="PF00291"/>
    </source>
</evidence>
<evidence type="ECO:0000256" key="5">
    <source>
        <dbReference type="NCBIfam" id="TIGR00260"/>
    </source>
</evidence>
<reference evidence="7 8" key="1">
    <citation type="submission" date="2021-01" db="EMBL/GenBank/DDBJ databases">
        <title>Whole genome shotgun sequence of Actinoplanes humidus NBRC 14915.</title>
        <authorList>
            <person name="Komaki H."/>
            <person name="Tamura T."/>
        </authorList>
    </citation>
    <scope>NUCLEOTIDE SEQUENCE [LARGE SCALE GENOMIC DNA]</scope>
    <source>
        <strain evidence="7 8">NBRC 14915</strain>
    </source>
</reference>
<evidence type="ECO:0000313" key="7">
    <source>
        <dbReference type="EMBL" id="GIE20889.1"/>
    </source>
</evidence>
<evidence type="ECO:0000256" key="3">
    <source>
        <dbReference type="ARBA" id="ARBA00022898"/>
    </source>
</evidence>
<dbReference type="EC" id="4.2.3.1" evidence="5"/>
<gene>
    <name evidence="7" type="ORF">Ahu01nite_039910</name>
</gene>
<comment type="cofactor">
    <cofactor evidence="1">
        <name>pyridoxal 5'-phosphate</name>
        <dbReference type="ChEBI" id="CHEBI:597326"/>
    </cofactor>
</comment>
<evidence type="ECO:0000313" key="8">
    <source>
        <dbReference type="Proteomes" id="UP000603200"/>
    </source>
</evidence>
<dbReference type="CDD" id="cd01563">
    <property type="entry name" value="Thr-synth_1"/>
    <property type="match status" value="1"/>
</dbReference>
<evidence type="ECO:0000256" key="4">
    <source>
        <dbReference type="ARBA" id="ARBA00023239"/>
    </source>
</evidence>
<comment type="similarity">
    <text evidence="2">Belongs to the threonine synthase family.</text>
</comment>
<protein>
    <recommendedName>
        <fullName evidence="5">Threonine synthase</fullName>
        <ecNumber evidence="5">4.2.3.1</ecNumber>
    </recommendedName>
</protein>
<dbReference type="InterPro" id="IPR036052">
    <property type="entry name" value="TrpB-like_PALP_sf"/>
</dbReference>
<keyword evidence="4" id="KW-0456">Lyase</keyword>
<dbReference type="SUPFAM" id="SSF53686">
    <property type="entry name" value="Tryptophan synthase beta subunit-like PLP-dependent enzymes"/>
    <property type="match status" value="1"/>
</dbReference>
<dbReference type="RefSeq" id="WP_203838039.1">
    <property type="nucleotide sequence ID" value="NZ_BAAATV010000010.1"/>
</dbReference>
<dbReference type="InterPro" id="IPR004450">
    <property type="entry name" value="Thr_synthase-like"/>
</dbReference>
<dbReference type="InterPro" id="IPR050147">
    <property type="entry name" value="Ser/Thr_Dehydratase"/>
</dbReference>
<name>A0ABQ3ZQN7_9ACTN</name>
<evidence type="ECO:0000256" key="1">
    <source>
        <dbReference type="ARBA" id="ARBA00001933"/>
    </source>
</evidence>
<dbReference type="Gene3D" id="3.40.50.1100">
    <property type="match status" value="2"/>
</dbReference>
<dbReference type="Proteomes" id="UP000603200">
    <property type="component" value="Unassembled WGS sequence"/>
</dbReference>
<accession>A0ABQ3ZQN7</accession>
<organism evidence="7 8">
    <name type="scientific">Winogradskya humida</name>
    <dbReference type="NCBI Taxonomy" id="113566"/>
    <lineage>
        <taxon>Bacteria</taxon>
        <taxon>Bacillati</taxon>
        <taxon>Actinomycetota</taxon>
        <taxon>Actinomycetes</taxon>
        <taxon>Micromonosporales</taxon>
        <taxon>Micromonosporaceae</taxon>
        <taxon>Winogradskya</taxon>
    </lineage>
</organism>
<evidence type="ECO:0000256" key="2">
    <source>
        <dbReference type="ARBA" id="ARBA00005517"/>
    </source>
</evidence>
<proteinExistence type="inferred from homology"/>
<dbReference type="PANTHER" id="PTHR48078">
    <property type="entry name" value="THREONINE DEHYDRATASE, MITOCHONDRIAL-RELATED"/>
    <property type="match status" value="1"/>
</dbReference>
<keyword evidence="3" id="KW-0663">Pyridoxal phosphate</keyword>
<comment type="caution">
    <text evidence="7">The sequence shown here is derived from an EMBL/GenBank/DDBJ whole genome shotgun (WGS) entry which is preliminary data.</text>
</comment>
<dbReference type="InterPro" id="IPR001926">
    <property type="entry name" value="TrpB-like_PALP"/>
</dbReference>
<dbReference type="EMBL" id="BOMN01000048">
    <property type="protein sequence ID" value="GIE20889.1"/>
    <property type="molecule type" value="Genomic_DNA"/>
</dbReference>